<dbReference type="PATRIC" id="fig|1423775.4.peg.1063"/>
<dbReference type="PANTHER" id="PTHR16119">
    <property type="entry name" value="TRANSMEMBRANE PROTEIN 144"/>
    <property type="match status" value="1"/>
</dbReference>
<dbReference type="GO" id="GO:0005886">
    <property type="term" value="C:plasma membrane"/>
    <property type="evidence" value="ECO:0007669"/>
    <property type="project" value="UniProtKB-SubCell"/>
</dbReference>
<gene>
    <name evidence="9" type="ORF">FD03_GL001035</name>
</gene>
<dbReference type="Proteomes" id="UP000051248">
    <property type="component" value="Unassembled WGS sequence"/>
</dbReference>
<evidence type="ECO:0000256" key="8">
    <source>
        <dbReference type="SAM" id="Phobius"/>
    </source>
</evidence>
<keyword evidence="7 8" id="KW-0472">Membrane</keyword>
<comment type="similarity">
    <text evidence="2">Belongs to the GRP transporter (TC 2.A.7.5) family.</text>
</comment>
<dbReference type="AlphaFoldDB" id="A0A0R1KIQ3"/>
<keyword evidence="5 8" id="KW-0812">Transmembrane</keyword>
<evidence type="ECO:0000313" key="10">
    <source>
        <dbReference type="Proteomes" id="UP000051248"/>
    </source>
</evidence>
<dbReference type="Pfam" id="PF06800">
    <property type="entry name" value="Sugar_transport"/>
    <property type="match status" value="1"/>
</dbReference>
<feature type="transmembrane region" description="Helical" evidence="8">
    <location>
        <begin position="136"/>
        <end position="162"/>
    </location>
</feature>
<dbReference type="InterPro" id="IPR037185">
    <property type="entry name" value="EmrE-like"/>
</dbReference>
<keyword evidence="3" id="KW-0813">Transport</keyword>
<dbReference type="PANTHER" id="PTHR16119:SF17">
    <property type="entry name" value="TRANSMEMBRANE PROTEIN 144"/>
    <property type="match status" value="1"/>
</dbReference>
<comment type="subcellular location">
    <subcellularLocation>
        <location evidence="1">Cell membrane</location>
        <topology evidence="1">Multi-pass membrane protein</topology>
    </subcellularLocation>
</comment>
<evidence type="ECO:0000313" key="9">
    <source>
        <dbReference type="EMBL" id="KRK80900.1"/>
    </source>
</evidence>
<keyword evidence="10" id="KW-1185">Reference proteome</keyword>
<comment type="caution">
    <text evidence="9">The sequence shown here is derived from an EMBL/GenBank/DDBJ whole genome shotgun (WGS) entry which is preliminary data.</text>
</comment>
<organism evidence="9 10">
    <name type="scientific">Companilactobacillus nodensis DSM 19682 = JCM 14932 = NBRC 107160</name>
    <dbReference type="NCBI Taxonomy" id="1423775"/>
    <lineage>
        <taxon>Bacteria</taxon>
        <taxon>Bacillati</taxon>
        <taxon>Bacillota</taxon>
        <taxon>Bacilli</taxon>
        <taxon>Lactobacillales</taxon>
        <taxon>Lactobacillaceae</taxon>
        <taxon>Companilactobacillus</taxon>
    </lineage>
</organism>
<sequence length="260" mass="27804">MDSKIIIIGLISGVLWTVGQGLQFVAIKSMGVSRAVPLSMTSQIVGNALLGAAVLGEWQNAQTWTAGIIGIILIVIGATWIQTKDKTNKASEKSNSLSGYIPLTFSTLGFMGYFIAPKLLQRWLNVSSSVISADHGVQYMISIIFPQSIGMVIGGFLFVYLISHETKNMINVSTWKNSITGFVWAIGNVALFVSIANPNLGQAVSSTLSSLGFIVGAFGGIYILHEKKTSHQMRLITAGTLIAVLGAVVMSNLSYFAQII</sequence>
<proteinExistence type="inferred from homology"/>
<dbReference type="EMBL" id="AZDZ01000002">
    <property type="protein sequence ID" value="KRK80900.1"/>
    <property type="molecule type" value="Genomic_DNA"/>
</dbReference>
<feature type="transmembrane region" description="Helical" evidence="8">
    <location>
        <begin position="6"/>
        <end position="26"/>
    </location>
</feature>
<evidence type="ECO:0000256" key="2">
    <source>
        <dbReference type="ARBA" id="ARBA00006117"/>
    </source>
</evidence>
<evidence type="ECO:0000256" key="7">
    <source>
        <dbReference type="ARBA" id="ARBA00023136"/>
    </source>
</evidence>
<reference evidence="9 10" key="1">
    <citation type="journal article" date="2015" name="Genome Announc.">
        <title>Expanding the biotechnology potential of lactobacilli through comparative genomics of 213 strains and associated genera.</title>
        <authorList>
            <person name="Sun Z."/>
            <person name="Harris H.M."/>
            <person name="McCann A."/>
            <person name="Guo C."/>
            <person name="Argimon S."/>
            <person name="Zhang W."/>
            <person name="Yang X."/>
            <person name="Jeffery I.B."/>
            <person name="Cooney J.C."/>
            <person name="Kagawa T.F."/>
            <person name="Liu W."/>
            <person name="Song Y."/>
            <person name="Salvetti E."/>
            <person name="Wrobel A."/>
            <person name="Rasinkangas P."/>
            <person name="Parkhill J."/>
            <person name="Rea M.C."/>
            <person name="O'Sullivan O."/>
            <person name="Ritari J."/>
            <person name="Douillard F.P."/>
            <person name="Paul Ross R."/>
            <person name="Yang R."/>
            <person name="Briner A.E."/>
            <person name="Felis G.E."/>
            <person name="de Vos W.M."/>
            <person name="Barrangou R."/>
            <person name="Klaenhammer T.R."/>
            <person name="Caufield P.W."/>
            <person name="Cui Y."/>
            <person name="Zhang H."/>
            <person name="O'Toole P.W."/>
        </authorList>
    </citation>
    <scope>NUCLEOTIDE SEQUENCE [LARGE SCALE GENOMIC DNA]</scope>
    <source>
        <strain evidence="9 10">DSM 19682</strain>
    </source>
</reference>
<keyword evidence="4" id="KW-0762">Sugar transport</keyword>
<dbReference type="SUPFAM" id="SSF103481">
    <property type="entry name" value="Multidrug resistance efflux transporter EmrE"/>
    <property type="match status" value="1"/>
</dbReference>
<evidence type="ECO:0000256" key="3">
    <source>
        <dbReference type="ARBA" id="ARBA00022448"/>
    </source>
</evidence>
<evidence type="ECO:0000256" key="1">
    <source>
        <dbReference type="ARBA" id="ARBA00004651"/>
    </source>
</evidence>
<dbReference type="eggNOG" id="COG4975">
    <property type="taxonomic scope" value="Bacteria"/>
</dbReference>
<feature type="transmembrane region" description="Helical" evidence="8">
    <location>
        <begin position="61"/>
        <end position="81"/>
    </location>
</feature>
<accession>A0A0R1KIQ3</accession>
<dbReference type="STRING" id="1423775.FD03_GL001035"/>
<keyword evidence="6 8" id="KW-1133">Transmembrane helix</keyword>
<feature type="transmembrane region" description="Helical" evidence="8">
    <location>
        <begin position="236"/>
        <end position="257"/>
    </location>
</feature>
<feature type="transmembrane region" description="Helical" evidence="8">
    <location>
        <begin position="203"/>
        <end position="224"/>
    </location>
</feature>
<dbReference type="CDD" id="cd23110">
    <property type="entry name" value="GRP"/>
    <property type="match status" value="1"/>
</dbReference>
<protein>
    <submittedName>
        <fullName evidence="9">Glucose uptake permease</fullName>
    </submittedName>
</protein>
<name>A0A0R1KIQ3_9LACO</name>
<dbReference type="GO" id="GO:0015144">
    <property type="term" value="F:carbohydrate transmembrane transporter activity"/>
    <property type="evidence" value="ECO:0007669"/>
    <property type="project" value="InterPro"/>
</dbReference>
<evidence type="ECO:0000256" key="5">
    <source>
        <dbReference type="ARBA" id="ARBA00022692"/>
    </source>
</evidence>
<feature type="transmembrane region" description="Helical" evidence="8">
    <location>
        <begin position="174"/>
        <end position="197"/>
    </location>
</feature>
<evidence type="ECO:0000256" key="4">
    <source>
        <dbReference type="ARBA" id="ARBA00022597"/>
    </source>
</evidence>
<evidence type="ECO:0000256" key="6">
    <source>
        <dbReference type="ARBA" id="ARBA00022989"/>
    </source>
</evidence>
<feature type="transmembrane region" description="Helical" evidence="8">
    <location>
        <begin position="97"/>
        <end position="116"/>
    </location>
</feature>
<dbReference type="InterPro" id="IPR010651">
    <property type="entry name" value="Sugar_transport"/>
</dbReference>